<dbReference type="AlphaFoldDB" id="A0A1G7V4F3"/>
<reference evidence="1 2" key="1">
    <citation type="submission" date="2016-10" db="EMBL/GenBank/DDBJ databases">
        <authorList>
            <person name="de Groot N.N."/>
        </authorList>
    </citation>
    <scope>NUCLEOTIDE SEQUENCE [LARGE SCALE GENOMIC DNA]</scope>
    <source>
        <strain evidence="1 2">ATCC BAA-466</strain>
    </source>
</reference>
<gene>
    <name evidence="1" type="ORF">SAMN05421791_11417</name>
</gene>
<dbReference type="STRING" id="120956.SAMN05421791_11417"/>
<dbReference type="EMBL" id="FNCK01000014">
    <property type="protein sequence ID" value="SDG54249.1"/>
    <property type="molecule type" value="Genomic_DNA"/>
</dbReference>
<dbReference type="RefSeq" id="WP_281241380.1">
    <property type="nucleotide sequence ID" value="NZ_FNCK01000014.1"/>
</dbReference>
<evidence type="ECO:0000313" key="2">
    <source>
        <dbReference type="Proteomes" id="UP000199708"/>
    </source>
</evidence>
<keyword evidence="2" id="KW-1185">Reference proteome</keyword>
<proteinExistence type="predicted"/>
<sequence length="42" mass="4586">MNLEFLYLLGIFSFAYLKLDSRLKSGSSSFASGIFKAVPPIG</sequence>
<dbReference type="Proteomes" id="UP000199708">
    <property type="component" value="Unassembled WGS sequence"/>
</dbReference>
<protein>
    <submittedName>
        <fullName evidence="1">Uncharacterized protein</fullName>
    </submittedName>
</protein>
<name>A0A1G7V4F3_9LACT</name>
<evidence type="ECO:0000313" key="1">
    <source>
        <dbReference type="EMBL" id="SDG54249.1"/>
    </source>
</evidence>
<accession>A0A1G7V4F3</accession>
<organism evidence="1 2">
    <name type="scientific">Facklamia miroungae</name>
    <dbReference type="NCBI Taxonomy" id="120956"/>
    <lineage>
        <taxon>Bacteria</taxon>
        <taxon>Bacillati</taxon>
        <taxon>Bacillota</taxon>
        <taxon>Bacilli</taxon>
        <taxon>Lactobacillales</taxon>
        <taxon>Aerococcaceae</taxon>
        <taxon>Facklamia</taxon>
    </lineage>
</organism>